<accession>A0AA46A5F3</accession>
<organism evidence="2 3">
    <name type="scientific">Paracoccus saliphilus</name>
    <dbReference type="NCBI Taxonomy" id="405559"/>
    <lineage>
        <taxon>Bacteria</taxon>
        <taxon>Pseudomonadati</taxon>
        <taxon>Pseudomonadota</taxon>
        <taxon>Alphaproteobacteria</taxon>
        <taxon>Rhodobacterales</taxon>
        <taxon>Paracoccaceae</taxon>
        <taxon>Paracoccus</taxon>
    </lineage>
</organism>
<dbReference type="Proteomes" id="UP000186216">
    <property type="component" value="Unassembled WGS sequence"/>
</dbReference>
<evidence type="ECO:0000256" key="1">
    <source>
        <dbReference type="SAM" id="Phobius"/>
    </source>
</evidence>
<keyword evidence="1" id="KW-0812">Transmembrane</keyword>
<dbReference type="AlphaFoldDB" id="A0AA46A5F3"/>
<protein>
    <submittedName>
        <fullName evidence="2">Uncharacterized protein</fullName>
    </submittedName>
</protein>
<sequence length="31" mass="3355">MNREFVSDLLGVAALSVTTIVILWLPAILQA</sequence>
<comment type="caution">
    <text evidence="2">The sequence shown here is derived from an EMBL/GenBank/DDBJ whole genome shotgun (WGS) entry which is preliminary data.</text>
</comment>
<evidence type="ECO:0000313" key="2">
    <source>
        <dbReference type="EMBL" id="SIS79894.1"/>
    </source>
</evidence>
<keyword evidence="1" id="KW-1133">Transmembrane helix</keyword>
<evidence type="ECO:0000313" key="3">
    <source>
        <dbReference type="Proteomes" id="UP000186216"/>
    </source>
</evidence>
<reference evidence="2 3" key="1">
    <citation type="submission" date="2017-01" db="EMBL/GenBank/DDBJ databases">
        <authorList>
            <person name="Varghese N."/>
            <person name="Submissions S."/>
        </authorList>
    </citation>
    <scope>NUCLEOTIDE SEQUENCE [LARGE SCALE GENOMIC DNA]</scope>
    <source>
        <strain evidence="2 3">DSM 18447</strain>
    </source>
</reference>
<dbReference type="EMBL" id="FTOU01000005">
    <property type="protein sequence ID" value="SIS79894.1"/>
    <property type="molecule type" value="Genomic_DNA"/>
</dbReference>
<keyword evidence="1" id="KW-0472">Membrane</keyword>
<proteinExistence type="predicted"/>
<feature type="transmembrane region" description="Helical" evidence="1">
    <location>
        <begin position="9"/>
        <end position="29"/>
    </location>
</feature>
<name>A0AA46A5F3_9RHOB</name>
<gene>
    <name evidence="2" type="ORF">SAMN05421772_10572</name>
</gene>